<evidence type="ECO:0000256" key="1">
    <source>
        <dbReference type="SAM" id="MobiDB-lite"/>
    </source>
</evidence>
<dbReference type="Gene3D" id="1.25.40.10">
    <property type="entry name" value="Tetratricopeptide repeat domain"/>
    <property type="match status" value="1"/>
</dbReference>
<accession>E8R1Y5</accession>
<dbReference type="EMBL" id="CP002353">
    <property type="protein sequence ID" value="ADV62417.1"/>
    <property type="molecule type" value="Genomic_DNA"/>
</dbReference>
<sequence length="363" mass="39189">MRWLRHAGATAAWVGSVLVGLAALIGAAPRDDEGESGLAVPAGFESFEHLVGGWKGTEVPTADRRKGVQVQVNWSWLFDKGKVVGMILTVQGSKFLKEGKLTYDPATKTYWLEAKDADGRAARFKGGIDAAGKTLSLVRDGTDASGQDQQVVIRVLSDNTIRHLIYLDTKSPRVTRFRRHAELGLTREGESFAANAEASRPRCIVTGGAATMTVSYQGRSYPVCCTGCQAEFQENPEKYLKKAAAMAPADLVKEPSSASRPTRSGSGGEFDDLVNADAKAKSSSTNVRNKTGDAEKPAHVEAEDQSERDRLDARAQSAYRVAQALERAGNRKGACDAYRRLLEDFPGTAAAALARQRLDTLRD</sequence>
<proteinExistence type="predicted"/>
<protein>
    <submittedName>
        <fullName evidence="2">YHS domain-containing protein</fullName>
    </submittedName>
</protein>
<dbReference type="STRING" id="575540.Isop_1835"/>
<dbReference type="Gene3D" id="1.10.620.20">
    <property type="entry name" value="Ribonucleotide Reductase, subunit A"/>
    <property type="match status" value="1"/>
</dbReference>
<dbReference type="InterPro" id="IPR011990">
    <property type="entry name" value="TPR-like_helical_dom_sf"/>
</dbReference>
<evidence type="ECO:0000313" key="3">
    <source>
        <dbReference type="Proteomes" id="UP000008631"/>
    </source>
</evidence>
<gene>
    <name evidence="2" type="ordered locus">Isop_1835</name>
</gene>
<evidence type="ECO:0000313" key="2">
    <source>
        <dbReference type="EMBL" id="ADV62417.1"/>
    </source>
</evidence>
<dbReference type="eggNOG" id="COG3350">
    <property type="taxonomic scope" value="Bacteria"/>
</dbReference>
<dbReference type="Proteomes" id="UP000008631">
    <property type="component" value="Chromosome"/>
</dbReference>
<dbReference type="InterPro" id="IPR012348">
    <property type="entry name" value="RNR-like"/>
</dbReference>
<reference key="1">
    <citation type="submission" date="2010-11" db="EMBL/GenBank/DDBJ databases">
        <title>The complete sequence of chromosome of Isophaera pallida ATCC 43644.</title>
        <authorList>
            <consortium name="US DOE Joint Genome Institute (JGI-PGF)"/>
            <person name="Lucas S."/>
            <person name="Copeland A."/>
            <person name="Lapidus A."/>
            <person name="Bruce D."/>
            <person name="Goodwin L."/>
            <person name="Pitluck S."/>
            <person name="Kyrpides N."/>
            <person name="Mavromatis K."/>
            <person name="Pagani I."/>
            <person name="Ivanova N."/>
            <person name="Saunders E."/>
            <person name="Brettin T."/>
            <person name="Detter J.C."/>
            <person name="Han C."/>
            <person name="Tapia R."/>
            <person name="Land M."/>
            <person name="Hauser L."/>
            <person name="Markowitz V."/>
            <person name="Cheng J.-F."/>
            <person name="Hugenholtz P."/>
            <person name="Woyke T."/>
            <person name="Wu D."/>
            <person name="Eisen J.A."/>
        </authorList>
    </citation>
    <scope>NUCLEOTIDE SEQUENCE</scope>
    <source>
        <strain>ATCC 43644</strain>
    </source>
</reference>
<dbReference type="InParanoid" id="E8R1Y5"/>
<dbReference type="AlphaFoldDB" id="E8R1Y5"/>
<reference evidence="2 3" key="2">
    <citation type="journal article" date="2011" name="Stand. Genomic Sci.">
        <title>Complete genome sequence of Isosphaera pallida type strain (IS1B).</title>
        <authorList>
            <consortium name="US DOE Joint Genome Institute (JGI-PGF)"/>
            <person name="Goker M."/>
            <person name="Cleland D."/>
            <person name="Saunders E."/>
            <person name="Lapidus A."/>
            <person name="Nolan M."/>
            <person name="Lucas S."/>
            <person name="Hammon N."/>
            <person name="Deshpande S."/>
            <person name="Cheng J.F."/>
            <person name="Tapia R."/>
            <person name="Han C."/>
            <person name="Goodwin L."/>
            <person name="Pitluck S."/>
            <person name="Liolios K."/>
            <person name="Pagani I."/>
            <person name="Ivanova N."/>
            <person name="Mavromatis K."/>
            <person name="Pati A."/>
            <person name="Chen A."/>
            <person name="Palaniappan K."/>
            <person name="Land M."/>
            <person name="Hauser L."/>
            <person name="Chang Y.J."/>
            <person name="Jeffries C.D."/>
            <person name="Detter J.C."/>
            <person name="Beck B."/>
            <person name="Woyke T."/>
            <person name="Bristow J."/>
            <person name="Eisen J.A."/>
            <person name="Markowitz V."/>
            <person name="Hugenholtz P."/>
            <person name="Kyrpides N.C."/>
            <person name="Klenk H.P."/>
        </authorList>
    </citation>
    <scope>NUCLEOTIDE SEQUENCE [LARGE SCALE GENOMIC DNA]</scope>
    <source>
        <strain evidence="3">ATCC 43644 / DSM 9630 / IS1B</strain>
    </source>
</reference>
<dbReference type="KEGG" id="ipa:Isop_1835"/>
<dbReference type="HOGENOM" id="CLU_762429_0_0_0"/>
<feature type="region of interest" description="Disordered" evidence="1">
    <location>
        <begin position="251"/>
        <end position="312"/>
    </location>
</feature>
<dbReference type="RefSeq" id="WP_013564705.1">
    <property type="nucleotide sequence ID" value="NC_014962.1"/>
</dbReference>
<organism evidence="2 3">
    <name type="scientific">Isosphaera pallida (strain ATCC 43644 / DSM 9630 / IS1B)</name>
    <dbReference type="NCBI Taxonomy" id="575540"/>
    <lineage>
        <taxon>Bacteria</taxon>
        <taxon>Pseudomonadati</taxon>
        <taxon>Planctomycetota</taxon>
        <taxon>Planctomycetia</taxon>
        <taxon>Isosphaerales</taxon>
        <taxon>Isosphaeraceae</taxon>
        <taxon>Isosphaera</taxon>
    </lineage>
</organism>
<feature type="compositionally biased region" description="Basic and acidic residues" evidence="1">
    <location>
        <begin position="290"/>
        <end position="312"/>
    </location>
</feature>
<name>E8R1Y5_ISOPI</name>
<dbReference type="GO" id="GO:0016491">
    <property type="term" value="F:oxidoreductase activity"/>
    <property type="evidence" value="ECO:0007669"/>
    <property type="project" value="InterPro"/>
</dbReference>
<keyword evidence="3" id="KW-1185">Reference proteome</keyword>